<dbReference type="Proteomes" id="UP000076770">
    <property type="component" value="Chromosome i"/>
</dbReference>
<dbReference type="NCBIfam" id="NF046073">
    <property type="entry name" value="UpsA"/>
    <property type="match status" value="1"/>
</dbReference>
<accession>P95943</accession>
<gene>
    <name evidence="2" type="primary">c04004</name>
    <name evidence="3" type="ORF">SSOP1_0109</name>
</gene>
<name>P95943_SACSO</name>
<dbReference type="EMBL" id="LT549890">
    <property type="protein sequence ID" value="SAI83663.1"/>
    <property type="molecule type" value="Genomic_DNA"/>
</dbReference>
<reference evidence="4" key="2">
    <citation type="submission" date="2016-04" db="EMBL/GenBank/DDBJ databases">
        <authorList>
            <person name="Shah S.A."/>
            <person name="Garrett R.A."/>
        </authorList>
    </citation>
    <scope>NUCLEOTIDE SEQUENCE [LARGE SCALE GENOMIC DNA]</scope>
    <source>
        <strain evidence="4">ATCC 35091 / DSM 1616 / JCM 8930 / NBRC 15331 / P1</strain>
    </source>
</reference>
<dbReference type="NCBIfam" id="TIGR02537">
    <property type="entry name" value="arch_flag_Nterm"/>
    <property type="match status" value="1"/>
</dbReference>
<evidence type="ECO:0000313" key="2">
    <source>
        <dbReference type="EMBL" id="CAA69574.1"/>
    </source>
</evidence>
<sequence>MLQLMMKGGYKLKKRKGLSSILGTVIVLAITLVLGGLLYAYSNGLFSSLTQNASLQTQVSIYVNPNTGQAYIQYYISNTGSTQIYLSSIQILNGTRNIIIPLNNNLLQPGQTVQNITSINGKITAGQYYTVEIAGNLPNGKPYSVVQNVLASIA</sequence>
<protein>
    <submittedName>
        <fullName evidence="2">C04004 protein</fullName>
    </submittedName>
</protein>
<reference evidence="2" key="1">
    <citation type="journal article" date="1996" name="Mol. Microbiol.">
        <title>Organizational characteristics and information content of an archaeal genome: 156 kb of sequence from Sulfolobus solfataricus P2.</title>
        <authorList>
            <person name="Sensen C.W."/>
            <person name="Klenk H.P."/>
            <person name="Singh R.K."/>
            <person name="Allard G."/>
            <person name="Chan C.C."/>
            <person name="Liu Q.Y."/>
            <person name="Penny S.L."/>
            <person name="Young F."/>
            <person name="Schenk M.E."/>
            <person name="Gaasterland T."/>
            <person name="Doolittle W.F."/>
            <person name="Ragan M.A."/>
            <person name="Charlebois R.L."/>
        </authorList>
    </citation>
    <scope>NUCLEOTIDE SEQUENCE</scope>
    <source>
        <strain evidence="2">P2</strain>
    </source>
</reference>
<dbReference type="PATRIC" id="fig|2287.9.peg.111"/>
<evidence type="ECO:0000313" key="4">
    <source>
        <dbReference type="Proteomes" id="UP000076770"/>
    </source>
</evidence>
<reference evidence="3" key="3">
    <citation type="submission" date="2016-04" db="EMBL/GenBank/DDBJ databases">
        <authorList>
            <person name="Evans L.H."/>
            <person name="Alamgir A."/>
            <person name="Owens N."/>
            <person name="Weber N.D."/>
            <person name="Virtaneva K."/>
            <person name="Barbian K."/>
            <person name="Babar A."/>
            <person name="Rosenke K."/>
        </authorList>
    </citation>
    <scope>NUCLEOTIDE SEQUENCE</scope>
    <source>
        <strain evidence="3">P1</strain>
    </source>
</reference>
<dbReference type="AlphaFoldDB" id="P95943"/>
<evidence type="ECO:0000313" key="3">
    <source>
        <dbReference type="EMBL" id="SAI83663.1"/>
    </source>
</evidence>
<keyword evidence="1" id="KW-1133">Transmembrane helix</keyword>
<keyword evidence="1" id="KW-0472">Membrane</keyword>
<dbReference type="InterPro" id="IPR013373">
    <property type="entry name" value="Flagellin/pilin_N_arc"/>
</dbReference>
<dbReference type="PIR" id="S75371">
    <property type="entry name" value="S75371"/>
</dbReference>
<organism evidence="2">
    <name type="scientific">Saccharolobus solfataricus</name>
    <name type="common">Sulfolobus solfataricus</name>
    <dbReference type="NCBI Taxonomy" id="2287"/>
    <lineage>
        <taxon>Archaea</taxon>
        <taxon>Thermoproteota</taxon>
        <taxon>Thermoprotei</taxon>
        <taxon>Sulfolobales</taxon>
        <taxon>Sulfolobaceae</taxon>
        <taxon>Saccharolobus</taxon>
    </lineage>
</organism>
<proteinExistence type="predicted"/>
<feature type="transmembrane region" description="Helical" evidence="1">
    <location>
        <begin position="21"/>
        <end position="41"/>
    </location>
</feature>
<keyword evidence="1" id="KW-0812">Transmembrane</keyword>
<evidence type="ECO:0000256" key="1">
    <source>
        <dbReference type="SAM" id="Phobius"/>
    </source>
</evidence>
<dbReference type="EMBL" id="Y08257">
    <property type="protein sequence ID" value="CAA69574.1"/>
    <property type="molecule type" value="Genomic_DNA"/>
</dbReference>